<accession>A0ACC5T4H3</accession>
<proteinExistence type="predicted"/>
<evidence type="ECO:0000313" key="2">
    <source>
        <dbReference type="Proteomes" id="UP000823773"/>
    </source>
</evidence>
<name>A0ACC5T4H3_ENSAD</name>
<sequence>MLARTLAAIACGILFGAGLVISDMINPARVLAFLDVAGNWDPSLAFVMGGALIPSSLAYLIRNRRRAPLLDDRFHVPAPGRPDGRLVVGAALFGIGWGLVGLCPGPAIAALTTGRWEAGLFVAAMLAGMIVYRLTLGRPAWATR</sequence>
<keyword evidence="2" id="KW-1185">Reference proteome</keyword>
<protein>
    <submittedName>
        <fullName evidence="1">Membrane protein YedE/YeeE</fullName>
    </submittedName>
</protein>
<reference evidence="1" key="1">
    <citation type="submission" date="2021-03" db="EMBL/GenBank/DDBJ databases">
        <title>Genomic Encyclopedia of Type Strains, Phase IV (KMG-IV): sequencing the most valuable type-strain genomes for metagenomic binning, comparative biology and taxonomic classification.</title>
        <authorList>
            <person name="Goeker M."/>
        </authorList>
    </citation>
    <scope>NUCLEOTIDE SEQUENCE</scope>
    <source>
        <strain evidence="1">DSM 18131</strain>
    </source>
</reference>
<gene>
    <name evidence="1" type="ORF">J2Z19_005572</name>
</gene>
<comment type="caution">
    <text evidence="1">The sequence shown here is derived from an EMBL/GenBank/DDBJ whole genome shotgun (WGS) entry which is preliminary data.</text>
</comment>
<organism evidence="1 2">
    <name type="scientific">Ensifer adhaerens</name>
    <name type="common">Sinorhizobium morelense</name>
    <dbReference type="NCBI Taxonomy" id="106592"/>
    <lineage>
        <taxon>Bacteria</taxon>
        <taxon>Pseudomonadati</taxon>
        <taxon>Pseudomonadota</taxon>
        <taxon>Alphaproteobacteria</taxon>
        <taxon>Hyphomicrobiales</taxon>
        <taxon>Rhizobiaceae</taxon>
        <taxon>Sinorhizobium/Ensifer group</taxon>
        <taxon>Ensifer</taxon>
    </lineage>
</organism>
<evidence type="ECO:0000313" key="1">
    <source>
        <dbReference type="EMBL" id="MBP1875824.1"/>
    </source>
</evidence>
<dbReference type="EMBL" id="JAGGJR010000013">
    <property type="protein sequence ID" value="MBP1875824.1"/>
    <property type="molecule type" value="Genomic_DNA"/>
</dbReference>
<dbReference type="Proteomes" id="UP000823773">
    <property type="component" value="Unassembled WGS sequence"/>
</dbReference>